<dbReference type="GO" id="GO:0003700">
    <property type="term" value="F:DNA-binding transcription factor activity"/>
    <property type="evidence" value="ECO:0007669"/>
    <property type="project" value="InterPro"/>
</dbReference>
<dbReference type="eggNOG" id="COG2207">
    <property type="taxonomic scope" value="Bacteria"/>
</dbReference>
<reference evidence="5 6" key="1">
    <citation type="submission" date="2006-02" db="EMBL/GenBank/DDBJ databases">
        <authorList>
            <person name="Moran M.A."/>
            <person name="Kjelleberg S."/>
            <person name="Egan S."/>
            <person name="Saunders N."/>
            <person name="Thomas T."/>
            <person name="Ferriera S."/>
            <person name="Johnson J."/>
            <person name="Kravitz S."/>
            <person name="Halpern A."/>
            <person name="Remington K."/>
            <person name="Beeson K."/>
            <person name="Tran B."/>
            <person name="Rogers Y.-H."/>
            <person name="Friedman R."/>
            <person name="Venter J.C."/>
        </authorList>
    </citation>
    <scope>NUCLEOTIDE SEQUENCE [LARGE SCALE GENOMIC DNA]</scope>
    <source>
        <strain evidence="5 6">D2</strain>
    </source>
</reference>
<dbReference type="RefSeq" id="WP_009840121.1">
    <property type="nucleotide sequence ID" value="NZ_CH959301.1"/>
</dbReference>
<dbReference type="InterPro" id="IPR018060">
    <property type="entry name" value="HTH_AraC"/>
</dbReference>
<dbReference type="Gene3D" id="1.10.10.60">
    <property type="entry name" value="Homeodomain-like"/>
    <property type="match status" value="2"/>
</dbReference>
<dbReference type="AlphaFoldDB" id="A4CA82"/>
<dbReference type="SUPFAM" id="SSF46689">
    <property type="entry name" value="Homeodomain-like"/>
    <property type="match status" value="2"/>
</dbReference>
<dbReference type="PRINTS" id="PR00032">
    <property type="entry name" value="HTHARAC"/>
</dbReference>
<gene>
    <name evidence="5" type="ORF">PTD2_20782</name>
</gene>
<dbReference type="GO" id="GO:0043565">
    <property type="term" value="F:sequence-specific DNA binding"/>
    <property type="evidence" value="ECO:0007669"/>
    <property type="project" value="InterPro"/>
</dbReference>
<dbReference type="InterPro" id="IPR011256">
    <property type="entry name" value="Reg_factor_effector_dom_sf"/>
</dbReference>
<dbReference type="OrthoDB" id="282744at2"/>
<dbReference type="PANTHER" id="PTHR40055:SF1">
    <property type="entry name" value="TRANSCRIPTIONAL REGULATOR YGIV-RELATED"/>
    <property type="match status" value="1"/>
</dbReference>
<dbReference type="InterPro" id="IPR009057">
    <property type="entry name" value="Homeodomain-like_sf"/>
</dbReference>
<protein>
    <submittedName>
        <fullName evidence="5">Putative transcriptional regulator (AraC family) protein</fullName>
    </submittedName>
</protein>
<keyword evidence="6" id="KW-1185">Reference proteome</keyword>
<dbReference type="InterPro" id="IPR020449">
    <property type="entry name" value="Tscrpt_reg_AraC-type_HTH"/>
</dbReference>
<organism evidence="5 6">
    <name type="scientific">Pseudoalteromonas tunicata D2</name>
    <dbReference type="NCBI Taxonomy" id="87626"/>
    <lineage>
        <taxon>Bacteria</taxon>
        <taxon>Pseudomonadati</taxon>
        <taxon>Pseudomonadota</taxon>
        <taxon>Gammaproteobacteria</taxon>
        <taxon>Alteromonadales</taxon>
        <taxon>Pseudoalteromonadaceae</taxon>
        <taxon>Pseudoalteromonas</taxon>
    </lineage>
</organism>
<dbReference type="PROSITE" id="PS01124">
    <property type="entry name" value="HTH_ARAC_FAMILY_2"/>
    <property type="match status" value="1"/>
</dbReference>
<feature type="domain" description="HTH araC/xylS-type" evidence="4">
    <location>
        <begin position="14"/>
        <end position="113"/>
    </location>
</feature>
<dbReference type="SMART" id="SM00871">
    <property type="entry name" value="AraC_E_bind"/>
    <property type="match status" value="1"/>
</dbReference>
<dbReference type="HOGENOM" id="CLU_000445_81_1_6"/>
<evidence type="ECO:0000256" key="3">
    <source>
        <dbReference type="ARBA" id="ARBA00023163"/>
    </source>
</evidence>
<accession>A4CA82</accession>
<dbReference type="Gene3D" id="3.20.80.10">
    <property type="entry name" value="Regulatory factor, effector binding domain"/>
    <property type="match status" value="1"/>
</dbReference>
<keyword evidence="2" id="KW-0238">DNA-binding</keyword>
<keyword evidence="1" id="KW-0805">Transcription regulation</keyword>
<evidence type="ECO:0000256" key="2">
    <source>
        <dbReference type="ARBA" id="ARBA00023125"/>
    </source>
</evidence>
<dbReference type="Pfam" id="PF12833">
    <property type="entry name" value="HTH_18"/>
    <property type="match status" value="1"/>
</dbReference>
<evidence type="ECO:0000313" key="5">
    <source>
        <dbReference type="EMBL" id="EAR28290.1"/>
    </source>
</evidence>
<dbReference type="STRING" id="87626.PTD2_20782"/>
<evidence type="ECO:0000259" key="4">
    <source>
        <dbReference type="PROSITE" id="PS01124"/>
    </source>
</evidence>
<evidence type="ECO:0000313" key="6">
    <source>
        <dbReference type="Proteomes" id="UP000006201"/>
    </source>
</evidence>
<dbReference type="InterPro" id="IPR029442">
    <property type="entry name" value="GyrI-like"/>
</dbReference>
<dbReference type="Pfam" id="PF06445">
    <property type="entry name" value="GyrI-like"/>
    <property type="match status" value="1"/>
</dbReference>
<dbReference type="SUPFAM" id="SSF55136">
    <property type="entry name" value="Probable bacterial effector-binding domain"/>
    <property type="match status" value="1"/>
</dbReference>
<evidence type="ECO:0000256" key="1">
    <source>
        <dbReference type="ARBA" id="ARBA00023015"/>
    </source>
</evidence>
<dbReference type="Proteomes" id="UP000006201">
    <property type="component" value="Unassembled WGS sequence"/>
</dbReference>
<dbReference type="InterPro" id="IPR050908">
    <property type="entry name" value="SmbC-like"/>
</dbReference>
<dbReference type="PANTHER" id="PTHR40055">
    <property type="entry name" value="TRANSCRIPTIONAL REGULATOR YGIV-RELATED"/>
    <property type="match status" value="1"/>
</dbReference>
<name>A4CA82_9GAMM</name>
<comment type="caution">
    <text evidence="5">The sequence shown here is derived from an EMBL/GenBank/DDBJ whole genome shotgun (WGS) entry which is preliminary data.</text>
</comment>
<sequence length="292" mass="33163">MTSPVVLAHQARINRVCDFIVQNLNDEHTLEQLSQVAALSKYHFHRVFLTSTGLTVIKFVQLARLKRASFRLVFEPEKRVLDIALEAGFDSSEAFSRAFKRTFMQSPSQFRTEPNWPNWHGVFAEVKNQQRLQIPAQLCVEVIDFPKTRVGLIEHRGAPERIFETTAQFINWRKSSGLSPINSSQTFGIVFGDPNATKAADFRFQLAGSVQKMISDNAFGVVNGVIAGCKCAKIIHHGSLDAMEPAIYALYRDWLPSSGYELGEQPLFFEYLNFIHQVDECDLRTYIYLPLS</sequence>
<keyword evidence="3" id="KW-0804">Transcription</keyword>
<proteinExistence type="predicted"/>
<dbReference type="eggNOG" id="COG3449">
    <property type="taxonomic scope" value="Bacteria"/>
</dbReference>
<dbReference type="InterPro" id="IPR010499">
    <property type="entry name" value="AraC_E-bd"/>
</dbReference>
<dbReference type="SMART" id="SM00342">
    <property type="entry name" value="HTH_ARAC"/>
    <property type="match status" value="1"/>
</dbReference>
<dbReference type="EMBL" id="AAOH01000004">
    <property type="protein sequence ID" value="EAR28290.1"/>
    <property type="molecule type" value="Genomic_DNA"/>
</dbReference>